<sequence length="85" mass="10014">HLLTLSTGEKVSNPRHERKDRARLALAQRRLAKKRKGSANRARARRRVARIHARIADRRRDHLHKLTTRLVRENQTVVIEDLSVR</sequence>
<dbReference type="RefSeq" id="WP_337675517.1">
    <property type="nucleotide sequence ID" value="NZ_JAVSGH010000191.1"/>
</dbReference>
<dbReference type="Pfam" id="PF01385">
    <property type="entry name" value="OrfB_IS605"/>
    <property type="match status" value="1"/>
</dbReference>
<evidence type="ECO:0000313" key="3">
    <source>
        <dbReference type="EMBL" id="MDT3729011.1"/>
    </source>
</evidence>
<protein>
    <submittedName>
        <fullName evidence="3">Transposase</fullName>
    </submittedName>
</protein>
<evidence type="ECO:0000313" key="4">
    <source>
        <dbReference type="Proteomes" id="UP001181313"/>
    </source>
</evidence>
<feature type="region of interest" description="Disordered" evidence="1">
    <location>
        <begin position="1"/>
        <end position="23"/>
    </location>
</feature>
<accession>A0ABU3IA94</accession>
<gene>
    <name evidence="3" type="ORF">ROS62_30810</name>
</gene>
<feature type="non-terminal residue" evidence="3">
    <location>
        <position position="85"/>
    </location>
</feature>
<dbReference type="InterPro" id="IPR001959">
    <property type="entry name" value="Transposase"/>
</dbReference>
<feature type="compositionally biased region" description="Basic and acidic residues" evidence="1">
    <location>
        <begin position="12"/>
        <end position="23"/>
    </location>
</feature>
<comment type="caution">
    <text evidence="3">The sequence shown here is derived from an EMBL/GenBank/DDBJ whole genome shotgun (WGS) entry which is preliminary data.</text>
</comment>
<reference evidence="3" key="1">
    <citation type="submission" date="2024-05" db="EMBL/GenBank/DDBJ databases">
        <title>30 novel species of actinomycetes from the DSMZ collection.</title>
        <authorList>
            <person name="Nouioui I."/>
        </authorList>
    </citation>
    <scope>NUCLEOTIDE SEQUENCE</scope>
    <source>
        <strain evidence="3">DSM 41972</strain>
    </source>
</reference>
<proteinExistence type="predicted"/>
<dbReference type="Proteomes" id="UP001181313">
    <property type="component" value="Unassembled WGS sequence"/>
</dbReference>
<evidence type="ECO:0000259" key="2">
    <source>
        <dbReference type="Pfam" id="PF01385"/>
    </source>
</evidence>
<feature type="compositionally biased region" description="Polar residues" evidence="1">
    <location>
        <begin position="1"/>
        <end position="10"/>
    </location>
</feature>
<organism evidence="3 4">
    <name type="scientific">Streptomyces althioticus subsp. attaecolombicae</name>
    <dbReference type="NCBI Taxonomy" id="3075534"/>
    <lineage>
        <taxon>Bacteria</taxon>
        <taxon>Bacillati</taxon>
        <taxon>Actinomycetota</taxon>
        <taxon>Actinomycetes</taxon>
        <taxon>Kitasatosporales</taxon>
        <taxon>Streptomycetaceae</taxon>
        <taxon>Streptomyces</taxon>
        <taxon>Streptomyces althioticus group</taxon>
    </lineage>
</organism>
<dbReference type="EMBL" id="JAVSGH010000191">
    <property type="protein sequence ID" value="MDT3729011.1"/>
    <property type="molecule type" value="Genomic_DNA"/>
</dbReference>
<evidence type="ECO:0000256" key="1">
    <source>
        <dbReference type="SAM" id="MobiDB-lite"/>
    </source>
</evidence>
<keyword evidence="4" id="KW-1185">Reference proteome</keyword>
<feature type="non-terminal residue" evidence="3">
    <location>
        <position position="1"/>
    </location>
</feature>
<feature type="domain" description="Probable transposase IS891/IS1136/IS1341" evidence="2">
    <location>
        <begin position="1"/>
        <end position="84"/>
    </location>
</feature>
<name>A0ABU3IA94_9ACTN</name>